<accession>A0A4R4X1I1</accession>
<protein>
    <submittedName>
        <fullName evidence="2">Uncharacterized protein</fullName>
    </submittedName>
</protein>
<dbReference type="EMBL" id="SMKP01000014">
    <property type="protein sequence ID" value="TDD24054.1"/>
    <property type="molecule type" value="Genomic_DNA"/>
</dbReference>
<sequence>MTSTDGRVPGWALWSLRVITLGVAVLVLVQPVLAGLFVTGDVGMLRTHSTMAGFLTVLVFVQFAAAILLWRPGRGPAWPIWAGLVFFLTVEAQSALGYARAVSVHIPLGVLLFGGAVAMVIATWSPGLRVRRSRPGGDGS</sequence>
<evidence type="ECO:0000256" key="1">
    <source>
        <dbReference type="SAM" id="Phobius"/>
    </source>
</evidence>
<organism evidence="2 3">
    <name type="scientific">Nonomuraea diastatica</name>
    <dbReference type="NCBI Taxonomy" id="1848329"/>
    <lineage>
        <taxon>Bacteria</taxon>
        <taxon>Bacillati</taxon>
        <taxon>Actinomycetota</taxon>
        <taxon>Actinomycetes</taxon>
        <taxon>Streptosporangiales</taxon>
        <taxon>Streptosporangiaceae</taxon>
        <taxon>Nonomuraea</taxon>
    </lineage>
</organism>
<comment type="caution">
    <text evidence="2">The sequence shown here is derived from an EMBL/GenBank/DDBJ whole genome shotgun (WGS) entry which is preliminary data.</text>
</comment>
<feature type="transmembrane region" description="Helical" evidence="1">
    <location>
        <begin position="77"/>
        <end position="98"/>
    </location>
</feature>
<evidence type="ECO:0000313" key="2">
    <source>
        <dbReference type="EMBL" id="TDD24054.1"/>
    </source>
</evidence>
<keyword evidence="1" id="KW-0812">Transmembrane</keyword>
<name>A0A4R4X1I1_9ACTN</name>
<feature type="transmembrane region" description="Helical" evidence="1">
    <location>
        <begin position="104"/>
        <end position="124"/>
    </location>
</feature>
<dbReference type="AlphaFoldDB" id="A0A4R4X1I1"/>
<evidence type="ECO:0000313" key="3">
    <source>
        <dbReference type="Proteomes" id="UP000294543"/>
    </source>
</evidence>
<keyword evidence="1" id="KW-1133">Transmembrane helix</keyword>
<dbReference type="RefSeq" id="WP_132506072.1">
    <property type="nucleotide sequence ID" value="NZ_SMKP01000014.1"/>
</dbReference>
<feature type="transmembrane region" description="Helical" evidence="1">
    <location>
        <begin position="12"/>
        <end position="38"/>
    </location>
</feature>
<dbReference type="Proteomes" id="UP000294543">
    <property type="component" value="Unassembled WGS sequence"/>
</dbReference>
<gene>
    <name evidence="2" type="ORF">E1294_07350</name>
</gene>
<proteinExistence type="predicted"/>
<keyword evidence="3" id="KW-1185">Reference proteome</keyword>
<keyword evidence="1" id="KW-0472">Membrane</keyword>
<feature type="transmembrane region" description="Helical" evidence="1">
    <location>
        <begin position="50"/>
        <end position="70"/>
    </location>
</feature>
<dbReference type="OrthoDB" id="3697516at2"/>
<reference evidence="2 3" key="1">
    <citation type="submission" date="2019-03" db="EMBL/GenBank/DDBJ databases">
        <title>Draft genome sequences of novel Actinobacteria.</title>
        <authorList>
            <person name="Sahin N."/>
            <person name="Ay H."/>
            <person name="Saygin H."/>
        </authorList>
    </citation>
    <scope>NUCLEOTIDE SEQUENCE [LARGE SCALE GENOMIC DNA]</scope>
    <source>
        <strain evidence="2 3">KC712</strain>
    </source>
</reference>